<dbReference type="InterPro" id="IPR008266">
    <property type="entry name" value="Tyr_kinase_AS"/>
</dbReference>
<dbReference type="Pfam" id="PF07714">
    <property type="entry name" value="PK_Tyr_Ser-Thr"/>
    <property type="match status" value="1"/>
</dbReference>
<dbReference type="InterPro" id="IPR011009">
    <property type="entry name" value="Kinase-like_dom_sf"/>
</dbReference>
<dbReference type="Gene3D" id="3.30.200.20">
    <property type="entry name" value="Phosphorylase Kinase, domain 1"/>
    <property type="match status" value="1"/>
</dbReference>
<name>Q5K4G5_SUBDO</name>
<dbReference type="GO" id="GO:0005524">
    <property type="term" value="F:ATP binding"/>
    <property type="evidence" value="ECO:0007669"/>
    <property type="project" value="UniProtKB-UniRule"/>
</dbReference>
<dbReference type="Gene3D" id="1.10.510.10">
    <property type="entry name" value="Transferase(Phosphotransferase) domain 1"/>
    <property type="match status" value="1"/>
</dbReference>
<reference evidence="11" key="1">
    <citation type="submission" date="2003-12" db="EMBL/GenBank/DDBJ databases">
        <authorList>
            <person name="Mueller W.E.G."/>
        </authorList>
    </citation>
    <scope>NUCLEOTIDE SEQUENCE</scope>
</reference>
<dbReference type="InterPro" id="IPR020635">
    <property type="entry name" value="Tyr_kinase_cat_dom"/>
</dbReference>
<accession>Q5K4G5</accession>
<keyword evidence="11" id="KW-0675">Receptor</keyword>
<keyword evidence="4 11" id="KW-0418">Kinase</keyword>
<evidence type="ECO:0000313" key="11">
    <source>
        <dbReference type="EMBL" id="CAF04076.1"/>
    </source>
</evidence>
<dbReference type="PROSITE" id="PS00109">
    <property type="entry name" value="PROTEIN_KINASE_TYR"/>
    <property type="match status" value="1"/>
</dbReference>
<evidence type="ECO:0000256" key="1">
    <source>
        <dbReference type="ARBA" id="ARBA00004167"/>
    </source>
</evidence>
<gene>
    <name evidence="11" type="primary">rtkvs</name>
</gene>
<dbReference type="AlphaFoldDB" id="Q5K4G5"/>
<reference evidence="11" key="2">
    <citation type="journal article" date="2004" name="Int. J. Dev. Biol.">
        <title>Molecular markers for germ cell differentiation in the demosponge Suberites domuncula.</title>
        <authorList>
            <person name="Perovic-Ottstadt S."/>
            <person name="Cetkovic H."/>
            <person name="Gamulin V."/>
            <person name="Schroder H.C."/>
            <person name="Kropf H."/>
            <person name="Moss C."/>
            <person name="Korzhev M."/>
            <person name="Diehl-Seifert B."/>
            <person name="Muller I.M."/>
            <person name="Muller W.E.G."/>
        </authorList>
    </citation>
    <scope>NUCLEOTIDE SEQUENCE</scope>
</reference>
<dbReference type="EMBL" id="AJ620110">
    <property type="protein sequence ID" value="CAF04076.1"/>
    <property type="molecule type" value="mRNA"/>
</dbReference>
<evidence type="ECO:0000256" key="5">
    <source>
        <dbReference type="ARBA" id="ARBA00022840"/>
    </source>
</evidence>
<dbReference type="PANTHER" id="PTHR24416">
    <property type="entry name" value="TYROSINE-PROTEIN KINASE RECEPTOR"/>
    <property type="match status" value="1"/>
</dbReference>
<dbReference type="SUPFAM" id="SSF56112">
    <property type="entry name" value="Protein kinase-like (PK-like)"/>
    <property type="match status" value="1"/>
</dbReference>
<evidence type="ECO:0000256" key="4">
    <source>
        <dbReference type="ARBA" id="ARBA00022777"/>
    </source>
</evidence>
<evidence type="ECO:0000256" key="8">
    <source>
        <dbReference type="PROSITE-ProRule" id="PRU10141"/>
    </source>
</evidence>
<keyword evidence="9" id="KW-0472">Membrane</keyword>
<keyword evidence="6" id="KW-0829">Tyrosine-protein kinase</keyword>
<dbReference type="GO" id="GO:0007169">
    <property type="term" value="P:cell surface receptor protein tyrosine kinase signaling pathway"/>
    <property type="evidence" value="ECO:0007669"/>
    <property type="project" value="TreeGrafter"/>
</dbReference>
<comment type="subcellular location">
    <subcellularLocation>
        <location evidence="1">Membrane</location>
        <topology evidence="1">Single-pass membrane protein</topology>
    </subcellularLocation>
</comment>
<keyword evidence="9" id="KW-1133">Transmembrane helix</keyword>
<dbReference type="PROSITE" id="PS50011">
    <property type="entry name" value="PROTEIN_KINASE_DOM"/>
    <property type="match status" value="1"/>
</dbReference>
<protein>
    <submittedName>
        <fullName evidence="11">Receptor tyrosine kinase</fullName>
    </submittedName>
</protein>
<dbReference type="PANTHER" id="PTHR24416:SF600">
    <property type="entry name" value="PDGF- AND VEGF-RECEPTOR RELATED, ISOFORM J"/>
    <property type="match status" value="1"/>
</dbReference>
<proteinExistence type="evidence at transcript level"/>
<keyword evidence="2" id="KW-0808">Transferase</keyword>
<dbReference type="InterPro" id="IPR001245">
    <property type="entry name" value="Ser-Thr/Tyr_kinase_cat_dom"/>
</dbReference>
<sequence length="715" mass="79684">MLTNRAQKTRQDFVQLQCGSNRRHDKNSIVWTKLTADQIVEVSSGNSSIRVPIPDVDTKFLCHDRSKSEVHNIYYISPHNNEEIVYPPPTMEPVHINYTLENVIERDGIINLCLIQPYSRQNTVSSVTFKRGSTVLRANASRSIELISGRSAGVSATLMSKLIGETHTGIVYFMQIRNVSEVDTSLEFVRWLEGGRFSCSLNRPRNRVKVSFRLNLTTGHNAMESLGMPTSLFCPIREVNMIPTLSLIRSPTTISQDAVPVTDSTFGLSTTALTGNPFLVGRASQRWDQQTIKILLSTLSIVAIVIVIIAFIGGILCTKRVAKYRGRKVQKMSTQVVTFGRCQRISMSSDSHHSDSTTSDPLGDNGCITMSRKLAVADGVFVPFHLLNLKDDLGSGAFGVVKKAELFDPISQTTSIVAVKMLKESASTEDEKDIIMELKVLYHVGEHCNVVSFLGASVHKGKLHLIVEYCERGNLLQFLRSKRGDMKSPLSVQNQVAIASQVANGMAYLASKRCIHRDLAARNVLITKDLTLKVADFGLARKMYSSVYRPSGKRLPIKWMAPEGILDGVCTSKSDVWSFGILLWEIMTLGRTPYPGRSAHWVIRDIENGYRMPQPDGCPDKLYSVMKCCWQMNPIARPEFTELTNSLDNVVMELDSGQLHKCYYNLEDTTSIEGCSTDVSYRSRSPSQSSLISHMYCSYCQPVSNHTSLNRTSPP</sequence>
<keyword evidence="5 8" id="KW-0067">ATP-binding</keyword>
<dbReference type="SMART" id="SM00219">
    <property type="entry name" value="TyrKc"/>
    <property type="match status" value="1"/>
</dbReference>
<comment type="catalytic activity">
    <reaction evidence="7">
        <text>L-tyrosyl-[protein] + ATP = O-phospho-L-tyrosyl-[protein] + ADP + H(+)</text>
        <dbReference type="Rhea" id="RHEA:10596"/>
        <dbReference type="Rhea" id="RHEA-COMP:10136"/>
        <dbReference type="Rhea" id="RHEA-COMP:20101"/>
        <dbReference type="ChEBI" id="CHEBI:15378"/>
        <dbReference type="ChEBI" id="CHEBI:30616"/>
        <dbReference type="ChEBI" id="CHEBI:46858"/>
        <dbReference type="ChEBI" id="CHEBI:61978"/>
        <dbReference type="ChEBI" id="CHEBI:456216"/>
        <dbReference type="EC" id="2.7.10.1"/>
    </reaction>
</comment>
<feature type="transmembrane region" description="Helical" evidence="9">
    <location>
        <begin position="294"/>
        <end position="318"/>
    </location>
</feature>
<evidence type="ECO:0000256" key="9">
    <source>
        <dbReference type="SAM" id="Phobius"/>
    </source>
</evidence>
<dbReference type="FunFam" id="1.10.510.10:FF:000554">
    <property type="entry name" value="Predicted protein"/>
    <property type="match status" value="1"/>
</dbReference>
<dbReference type="InterPro" id="IPR017441">
    <property type="entry name" value="Protein_kinase_ATP_BS"/>
</dbReference>
<dbReference type="InterPro" id="IPR000719">
    <property type="entry name" value="Prot_kinase_dom"/>
</dbReference>
<dbReference type="PRINTS" id="PR00109">
    <property type="entry name" value="TYRKINASE"/>
</dbReference>
<dbReference type="PROSITE" id="PS00107">
    <property type="entry name" value="PROTEIN_KINASE_ATP"/>
    <property type="match status" value="1"/>
</dbReference>
<keyword evidence="3 8" id="KW-0547">Nucleotide-binding</keyword>
<dbReference type="GO" id="GO:0005886">
    <property type="term" value="C:plasma membrane"/>
    <property type="evidence" value="ECO:0007669"/>
    <property type="project" value="TreeGrafter"/>
</dbReference>
<dbReference type="InterPro" id="IPR050122">
    <property type="entry name" value="RTK"/>
</dbReference>
<feature type="domain" description="Protein kinase" evidence="10">
    <location>
        <begin position="387"/>
        <end position="652"/>
    </location>
</feature>
<dbReference type="GO" id="GO:0043235">
    <property type="term" value="C:receptor complex"/>
    <property type="evidence" value="ECO:0007669"/>
    <property type="project" value="TreeGrafter"/>
</dbReference>
<evidence type="ECO:0000256" key="7">
    <source>
        <dbReference type="ARBA" id="ARBA00051243"/>
    </source>
</evidence>
<feature type="binding site" evidence="8">
    <location>
        <position position="420"/>
    </location>
    <ligand>
        <name>ATP</name>
        <dbReference type="ChEBI" id="CHEBI:30616"/>
    </ligand>
</feature>
<evidence type="ECO:0000256" key="3">
    <source>
        <dbReference type="ARBA" id="ARBA00022741"/>
    </source>
</evidence>
<dbReference type="CDD" id="cd00192">
    <property type="entry name" value="PTKc"/>
    <property type="match status" value="1"/>
</dbReference>
<organism evidence="11">
    <name type="scientific">Suberites domuncula</name>
    <name type="common">Sponge</name>
    <dbReference type="NCBI Taxonomy" id="55567"/>
    <lineage>
        <taxon>Eukaryota</taxon>
        <taxon>Metazoa</taxon>
        <taxon>Porifera</taxon>
        <taxon>Demospongiae</taxon>
        <taxon>Heteroscleromorpha</taxon>
        <taxon>Suberitida</taxon>
        <taxon>Suberitidae</taxon>
        <taxon>Suberites</taxon>
    </lineage>
</organism>
<evidence type="ECO:0000259" key="10">
    <source>
        <dbReference type="PROSITE" id="PS50011"/>
    </source>
</evidence>
<dbReference type="GO" id="GO:0004714">
    <property type="term" value="F:transmembrane receptor protein tyrosine kinase activity"/>
    <property type="evidence" value="ECO:0007669"/>
    <property type="project" value="UniProtKB-EC"/>
</dbReference>
<keyword evidence="9" id="KW-0812">Transmembrane</keyword>
<evidence type="ECO:0000256" key="6">
    <source>
        <dbReference type="ARBA" id="ARBA00023137"/>
    </source>
</evidence>
<evidence type="ECO:0000256" key="2">
    <source>
        <dbReference type="ARBA" id="ARBA00022679"/>
    </source>
</evidence>